<gene>
    <name evidence="1" type="ORF">WJX73_002641</name>
</gene>
<organism evidence="1 2">
    <name type="scientific">Symbiochloris irregularis</name>
    <dbReference type="NCBI Taxonomy" id="706552"/>
    <lineage>
        <taxon>Eukaryota</taxon>
        <taxon>Viridiplantae</taxon>
        <taxon>Chlorophyta</taxon>
        <taxon>core chlorophytes</taxon>
        <taxon>Trebouxiophyceae</taxon>
        <taxon>Trebouxiales</taxon>
        <taxon>Trebouxiaceae</taxon>
        <taxon>Symbiochloris</taxon>
    </lineage>
</organism>
<proteinExistence type="predicted"/>
<evidence type="ECO:0000313" key="1">
    <source>
        <dbReference type="EMBL" id="KAK9803053.1"/>
    </source>
</evidence>
<evidence type="ECO:0000313" key="2">
    <source>
        <dbReference type="Proteomes" id="UP001465755"/>
    </source>
</evidence>
<protein>
    <recommendedName>
        <fullName evidence="3">F-box domain-containing protein</fullName>
    </recommendedName>
</protein>
<name>A0AAW1P2D9_9CHLO</name>
<evidence type="ECO:0008006" key="3">
    <source>
        <dbReference type="Google" id="ProtNLM"/>
    </source>
</evidence>
<accession>A0AAW1P2D9</accession>
<sequence length="163" mass="18372">MWSIAAQQPDTQQNRSVTADKPPFDAWTYCAFTGSVEAKLKEGIFSETLTMRLTELPDRILLHIFTQVIELSPSEKRCGVPKELFLLPQVCRSFRLLLLEDPRPLALVLHAINLPRLLSQPQDPGVTSWLDTNAPFINQLSDMSGYAKLEALPWAWPAGYSHP</sequence>
<keyword evidence="2" id="KW-1185">Reference proteome</keyword>
<dbReference type="AlphaFoldDB" id="A0AAW1P2D9"/>
<dbReference type="Proteomes" id="UP001465755">
    <property type="component" value="Unassembled WGS sequence"/>
</dbReference>
<comment type="caution">
    <text evidence="1">The sequence shown here is derived from an EMBL/GenBank/DDBJ whole genome shotgun (WGS) entry which is preliminary data.</text>
</comment>
<reference evidence="1 2" key="1">
    <citation type="journal article" date="2024" name="Nat. Commun.">
        <title>Phylogenomics reveals the evolutionary origins of lichenization in chlorophyte algae.</title>
        <authorList>
            <person name="Puginier C."/>
            <person name="Libourel C."/>
            <person name="Otte J."/>
            <person name="Skaloud P."/>
            <person name="Haon M."/>
            <person name="Grisel S."/>
            <person name="Petersen M."/>
            <person name="Berrin J.G."/>
            <person name="Delaux P.M."/>
            <person name="Dal Grande F."/>
            <person name="Keller J."/>
        </authorList>
    </citation>
    <scope>NUCLEOTIDE SEQUENCE [LARGE SCALE GENOMIC DNA]</scope>
    <source>
        <strain evidence="1 2">SAG 2036</strain>
    </source>
</reference>
<dbReference type="EMBL" id="JALJOQ010000063">
    <property type="protein sequence ID" value="KAK9803053.1"/>
    <property type="molecule type" value="Genomic_DNA"/>
</dbReference>